<proteinExistence type="predicted"/>
<sequence length="106" mass="10951">MSQVRTSSLYTRTLFSGIALGVLAVLIALSSNWFMQGIGINALNSGNPVAAFLAQLYGFLALACLPFSAALISAALVMRFLDLRLPGPGLPAPATGREGVPDGNGE</sequence>
<name>A0A4R5XY64_9MICC</name>
<keyword evidence="1" id="KW-0472">Membrane</keyword>
<protein>
    <submittedName>
        <fullName evidence="2">Uncharacterized protein</fullName>
    </submittedName>
</protein>
<reference evidence="2 3" key="1">
    <citation type="submission" date="2019-03" db="EMBL/GenBank/DDBJ databases">
        <title>Genome Sequencing and Assembly of Various Microbes Isolated from Partially Reclaimed Soil and Acid Mine Drainage (AMD) Site.</title>
        <authorList>
            <person name="Steinbock B."/>
            <person name="Bechtold R."/>
            <person name="Sevigny J.L."/>
            <person name="Thomas D."/>
            <person name="Cuthill L.R."/>
            <person name="Aveiro Johannsen E.J."/>
            <person name="Thomas K."/>
            <person name="Ghosh A."/>
        </authorList>
    </citation>
    <scope>NUCLEOTIDE SEQUENCE [LARGE SCALE GENOMIC DNA]</scope>
    <source>
        <strain evidence="2 3">S-A1</strain>
    </source>
</reference>
<feature type="transmembrane region" description="Helical" evidence="1">
    <location>
        <begin position="12"/>
        <end position="34"/>
    </location>
</feature>
<evidence type="ECO:0000313" key="3">
    <source>
        <dbReference type="Proteomes" id="UP000294621"/>
    </source>
</evidence>
<gene>
    <name evidence="2" type="ORF">E2R57_13065</name>
</gene>
<evidence type="ECO:0000256" key="1">
    <source>
        <dbReference type="SAM" id="Phobius"/>
    </source>
</evidence>
<evidence type="ECO:0000313" key="2">
    <source>
        <dbReference type="EMBL" id="TDL36851.1"/>
    </source>
</evidence>
<dbReference type="Proteomes" id="UP000294621">
    <property type="component" value="Unassembled WGS sequence"/>
</dbReference>
<keyword evidence="1" id="KW-0812">Transmembrane</keyword>
<keyword evidence="1" id="KW-1133">Transmembrane helix</keyword>
<dbReference type="AlphaFoldDB" id="A0A4R5XY64"/>
<organism evidence="2 3">
    <name type="scientific">Arthrobacter nitrophenolicus</name>
    <dbReference type="NCBI Taxonomy" id="683150"/>
    <lineage>
        <taxon>Bacteria</taxon>
        <taxon>Bacillati</taxon>
        <taxon>Actinomycetota</taxon>
        <taxon>Actinomycetes</taxon>
        <taxon>Micrococcales</taxon>
        <taxon>Micrococcaceae</taxon>
        <taxon>Arthrobacter</taxon>
    </lineage>
</organism>
<accession>A0A4R5XY64</accession>
<comment type="caution">
    <text evidence="2">The sequence shown here is derived from an EMBL/GenBank/DDBJ whole genome shotgun (WGS) entry which is preliminary data.</text>
</comment>
<dbReference type="EMBL" id="SMZQ01000006">
    <property type="protein sequence ID" value="TDL36851.1"/>
    <property type="molecule type" value="Genomic_DNA"/>
</dbReference>
<feature type="transmembrane region" description="Helical" evidence="1">
    <location>
        <begin position="54"/>
        <end position="77"/>
    </location>
</feature>
<dbReference type="RefSeq" id="WP_133349711.1">
    <property type="nucleotide sequence ID" value="NZ_SMZQ01000006.1"/>
</dbReference>